<dbReference type="InterPro" id="IPR012327">
    <property type="entry name" value="MeTrfase_D12"/>
</dbReference>
<sequence>MLLRKERSYAEVYNDLDDHIVGLFRVLQDDCKAEQLVSRLYLTPFSRREFDLAWEAADNEIEQARRLVIRSFMGFGSNAHNVELGRGATGFRADSTKSGSTPAHDWSRYPASLYSIVERMRGVVIEHRPALQIMTKHDGPNVLHYVDPPYMHETRGLKNKHDPKHLYRYELSAEDHQQLLSVLAELKGMVVLSGYPTELYDEMLRGWSRVETKALADGARARTEVLWINPAAATALRTHRGGSHMPLFAEIRP</sequence>
<keyword evidence="2 4" id="KW-0808">Transferase</keyword>
<dbReference type="PANTHER" id="PTHR30481:SF4">
    <property type="entry name" value="SITE-SPECIFIC DNA-METHYLTRANSFERASE (ADENINE-SPECIFIC)"/>
    <property type="match status" value="1"/>
</dbReference>
<gene>
    <name evidence="4" type="ORF">QOZ99_001810</name>
</gene>
<accession>A0ABU0LQD5</accession>
<comment type="caution">
    <text evidence="4">The sequence shown here is derived from an EMBL/GenBank/DDBJ whole genome shotgun (WGS) entry which is preliminary data.</text>
</comment>
<keyword evidence="3" id="KW-0949">S-adenosyl-L-methionine</keyword>
<proteinExistence type="predicted"/>
<evidence type="ECO:0000256" key="3">
    <source>
        <dbReference type="ARBA" id="ARBA00022691"/>
    </source>
</evidence>
<reference evidence="4 5" key="1">
    <citation type="submission" date="2023-07" db="EMBL/GenBank/DDBJ databases">
        <title>Genomic Encyclopedia of Type Strains, Phase IV (KMG-IV): sequencing the most valuable type-strain genomes for metagenomic binning, comparative biology and taxonomic classification.</title>
        <authorList>
            <person name="Goeker M."/>
        </authorList>
    </citation>
    <scope>NUCLEOTIDE SEQUENCE [LARGE SCALE GENOMIC DNA]</scope>
    <source>
        <strain evidence="4 5">DSM 15561</strain>
    </source>
</reference>
<dbReference type="Gene3D" id="3.40.50.150">
    <property type="entry name" value="Vaccinia Virus protein VP39"/>
    <property type="match status" value="1"/>
</dbReference>
<evidence type="ECO:0000313" key="5">
    <source>
        <dbReference type="Proteomes" id="UP001235094"/>
    </source>
</evidence>
<name>A0ABU0LQD5_9HYPH</name>
<dbReference type="GO" id="GO:0009007">
    <property type="term" value="F:site-specific DNA-methyltransferase (adenine-specific) activity"/>
    <property type="evidence" value="ECO:0007669"/>
    <property type="project" value="UniProtKB-EC"/>
</dbReference>
<dbReference type="InterPro" id="IPR029063">
    <property type="entry name" value="SAM-dependent_MTases_sf"/>
</dbReference>
<evidence type="ECO:0000313" key="4">
    <source>
        <dbReference type="EMBL" id="MDQ0510922.1"/>
    </source>
</evidence>
<dbReference type="Proteomes" id="UP001235094">
    <property type="component" value="Unassembled WGS sequence"/>
</dbReference>
<evidence type="ECO:0000256" key="2">
    <source>
        <dbReference type="ARBA" id="ARBA00022679"/>
    </source>
</evidence>
<organism evidence="4 5">
    <name type="scientific">Ancylobacter amanitiformis</name>
    <dbReference type="NCBI Taxonomy" id="217069"/>
    <lineage>
        <taxon>Bacteria</taxon>
        <taxon>Pseudomonadati</taxon>
        <taxon>Pseudomonadota</taxon>
        <taxon>Alphaproteobacteria</taxon>
        <taxon>Hyphomicrobiales</taxon>
        <taxon>Xanthobacteraceae</taxon>
        <taxon>Ancylobacter</taxon>
    </lineage>
</organism>
<evidence type="ECO:0000256" key="1">
    <source>
        <dbReference type="ARBA" id="ARBA00022603"/>
    </source>
</evidence>
<keyword evidence="5" id="KW-1185">Reference proteome</keyword>
<dbReference type="EC" id="2.1.1.72" evidence="4"/>
<dbReference type="PANTHER" id="PTHR30481">
    <property type="entry name" value="DNA ADENINE METHYLASE"/>
    <property type="match status" value="1"/>
</dbReference>
<keyword evidence="1 4" id="KW-0489">Methyltransferase</keyword>
<protein>
    <submittedName>
        <fullName evidence="4">DNA adenine methylase</fullName>
        <ecNumber evidence="4">2.1.1.72</ecNumber>
    </submittedName>
</protein>
<dbReference type="SUPFAM" id="SSF53335">
    <property type="entry name" value="S-adenosyl-L-methionine-dependent methyltransferases"/>
    <property type="match status" value="1"/>
</dbReference>
<dbReference type="GO" id="GO:0032259">
    <property type="term" value="P:methylation"/>
    <property type="evidence" value="ECO:0007669"/>
    <property type="project" value="UniProtKB-KW"/>
</dbReference>
<dbReference type="EMBL" id="JAUSVR010000004">
    <property type="protein sequence ID" value="MDQ0510922.1"/>
    <property type="molecule type" value="Genomic_DNA"/>
</dbReference>